<evidence type="ECO:0000259" key="9">
    <source>
        <dbReference type="PROSITE" id="PS50893"/>
    </source>
</evidence>
<keyword evidence="6 8" id="KW-1133">Transmembrane helix</keyword>
<dbReference type="SUPFAM" id="SSF52540">
    <property type="entry name" value="P-loop containing nucleoside triphosphate hydrolases"/>
    <property type="match status" value="1"/>
</dbReference>
<evidence type="ECO:0000256" key="5">
    <source>
        <dbReference type="ARBA" id="ARBA00022840"/>
    </source>
</evidence>
<dbReference type="InterPro" id="IPR027417">
    <property type="entry name" value="P-loop_NTPase"/>
</dbReference>
<feature type="domain" description="ABC transporter" evidence="9">
    <location>
        <begin position="538"/>
        <end position="776"/>
    </location>
</feature>
<dbReference type="OrthoDB" id="10255969at2759"/>
<gene>
    <name evidence="10" type="primary">100638298</name>
</gene>
<dbReference type="PANTHER" id="PTHR19229">
    <property type="entry name" value="ATP-BINDING CASSETTE TRANSPORTER SUBFAMILY A ABCA"/>
    <property type="match status" value="1"/>
</dbReference>
<evidence type="ECO:0000256" key="8">
    <source>
        <dbReference type="SAM" id="Phobius"/>
    </source>
</evidence>
<evidence type="ECO:0000256" key="1">
    <source>
        <dbReference type="ARBA" id="ARBA00004141"/>
    </source>
</evidence>
<dbReference type="Gene3D" id="3.40.50.300">
    <property type="entry name" value="P-loop containing nucleotide triphosphate hydrolases"/>
    <property type="match status" value="1"/>
</dbReference>
<keyword evidence="11" id="KW-1185">Reference proteome</keyword>
<evidence type="ECO:0000256" key="3">
    <source>
        <dbReference type="ARBA" id="ARBA00022692"/>
    </source>
</evidence>
<dbReference type="PROSITE" id="PS00211">
    <property type="entry name" value="ABC_TRANSPORTER_1"/>
    <property type="match status" value="1"/>
</dbReference>
<keyword evidence="4" id="KW-0547">Nucleotide-binding</keyword>
<name>A0A1X7V4F9_AMPQE</name>
<keyword evidence="2" id="KW-0813">Transport</keyword>
<feature type="transmembrane region" description="Helical" evidence="8">
    <location>
        <begin position="276"/>
        <end position="301"/>
    </location>
</feature>
<dbReference type="STRING" id="400682.A0A1X7V4F9"/>
<proteinExistence type="predicted"/>
<evidence type="ECO:0000313" key="10">
    <source>
        <dbReference type="EnsemblMetazoa" id="Aqu2.1.34856_001"/>
    </source>
</evidence>
<feature type="transmembrane region" description="Helical" evidence="8">
    <location>
        <begin position="236"/>
        <end position="256"/>
    </location>
</feature>
<dbReference type="eggNOG" id="KOG0059">
    <property type="taxonomic scope" value="Eukaryota"/>
</dbReference>
<evidence type="ECO:0000256" key="4">
    <source>
        <dbReference type="ARBA" id="ARBA00022741"/>
    </source>
</evidence>
<dbReference type="KEGG" id="aqu:100638298"/>
<dbReference type="InterPro" id="IPR003593">
    <property type="entry name" value="AAA+_ATPase"/>
</dbReference>
<accession>A0A1X7V4F9</accession>
<evidence type="ECO:0000256" key="6">
    <source>
        <dbReference type="ARBA" id="ARBA00022989"/>
    </source>
</evidence>
<feature type="transmembrane region" description="Helical" evidence="8">
    <location>
        <begin position="345"/>
        <end position="365"/>
    </location>
</feature>
<sequence length="893" mass="100309">MAVAGRFRQLRLLLWKNWLFIIRSWKTTALQLMAPCFFLVLVTLLSLLPQGLEDITDPQPETLGRLPTCKSWNGKNCYTLLVFGLDLSAPFFSPNEETKQCINTLMGDFATVSHLDHEHIKNNTYLDFKSISSGLEELMLDNTTQAAIVFLECNYNGSSPKLNYTIMYNATRALKIQQLVFGSPDKPDGRSEIQLALDQVFMSRVLNESVNITVQAETFPKIFQQPSLASKQAQSATVFLFCAITFQFVMMLYNVVSEKDLKLRQGLKLTGLKDSVYWCAWTITGFGIAFVSTCILMATGYACQLKYFFNTNFIINFLLFFLYSSSMVPLAFFASVFINTIRMAVAVGMMVFVIGLIIISLLGNPFLLSQLYVYVKPLVYVLSFLPPFHLSKAMGDIGLASSDTDSNGLPQTPYHYGWNELFKQIKVLLFDFSNRENPVATYHELPPTYESFLMLIANGFFYGILFWYLDNVITGNHGIPRKWYFFLQYSYWFGDCCPQKQRSGQYLLRPPVQSLQKEGEGDSLLEGQQRYGASGNALVLNGLCKRYGSFLRCGDSAIPMAVNNLTLSVEQDQILSLLGHNGAGKSTTINMLTGLLCPDKGDAYFYGHSVTKELDLVRSSLGVCPQHDILWNDLTAQEHMELFAGMKGVPRGSIKKEILQLLEQVQLDHVADNRVGTFSGGMKRRLSVAMSFLGDPCVVFLDEPTTGMDPKIRRNIWNLILEKKKNRVTVMTTHSMEEADILGDTIAIMTNGQLRVMGTSVNLKNRFAGYNIELVVREDNVQQIMDIVGTQLPGATLKTEPLKVEDGVLLPYNLPPDCHANVVPFFKILEKEDQIAAVVYDYSISQTTLEEVFINVTLHEVFREKQYQPLLRSGSIMSGGKVSPPASDNTYSS</sequence>
<organism evidence="10">
    <name type="scientific">Amphimedon queenslandica</name>
    <name type="common">Sponge</name>
    <dbReference type="NCBI Taxonomy" id="400682"/>
    <lineage>
        <taxon>Eukaryota</taxon>
        <taxon>Metazoa</taxon>
        <taxon>Porifera</taxon>
        <taxon>Demospongiae</taxon>
        <taxon>Heteroscleromorpha</taxon>
        <taxon>Haplosclerida</taxon>
        <taxon>Niphatidae</taxon>
        <taxon>Amphimedon</taxon>
    </lineage>
</organism>
<evidence type="ECO:0000313" key="11">
    <source>
        <dbReference type="Proteomes" id="UP000007879"/>
    </source>
</evidence>
<evidence type="ECO:0000256" key="2">
    <source>
        <dbReference type="ARBA" id="ARBA00022448"/>
    </source>
</evidence>
<dbReference type="EnsemblMetazoa" id="Aqu2.1.34856_001">
    <property type="protein sequence ID" value="Aqu2.1.34856_001"/>
    <property type="gene ID" value="Aqu2.1.34856"/>
</dbReference>
<dbReference type="InterPro" id="IPR013525">
    <property type="entry name" value="ABC2_TM"/>
</dbReference>
<dbReference type="Proteomes" id="UP000007879">
    <property type="component" value="Unassembled WGS sequence"/>
</dbReference>
<dbReference type="GO" id="GO:0016887">
    <property type="term" value="F:ATP hydrolysis activity"/>
    <property type="evidence" value="ECO:0007669"/>
    <property type="project" value="InterPro"/>
</dbReference>
<comment type="subcellular location">
    <subcellularLocation>
        <location evidence="1">Membrane</location>
        <topology evidence="1">Multi-pass membrane protein</topology>
    </subcellularLocation>
</comment>
<dbReference type="GO" id="GO:0016020">
    <property type="term" value="C:membrane"/>
    <property type="evidence" value="ECO:0007669"/>
    <property type="project" value="UniProtKB-SubCell"/>
</dbReference>
<keyword evidence="5" id="KW-0067">ATP-binding</keyword>
<dbReference type="Pfam" id="PF00005">
    <property type="entry name" value="ABC_tran"/>
    <property type="match status" value="1"/>
</dbReference>
<dbReference type="InParanoid" id="A0A1X7V4F9"/>
<dbReference type="GO" id="GO:0005319">
    <property type="term" value="F:lipid transporter activity"/>
    <property type="evidence" value="ECO:0007669"/>
    <property type="project" value="TreeGrafter"/>
</dbReference>
<dbReference type="AlphaFoldDB" id="A0A1X7V4F9"/>
<dbReference type="EnsemblMetazoa" id="XM_019995126.1">
    <property type="protein sequence ID" value="XP_019850685.1"/>
    <property type="gene ID" value="LOC100638298"/>
</dbReference>
<keyword evidence="3 8" id="KW-0812">Transmembrane</keyword>
<dbReference type="GO" id="GO:0140359">
    <property type="term" value="F:ABC-type transporter activity"/>
    <property type="evidence" value="ECO:0007669"/>
    <property type="project" value="InterPro"/>
</dbReference>
<dbReference type="InterPro" id="IPR026082">
    <property type="entry name" value="ABCA"/>
</dbReference>
<dbReference type="InterPro" id="IPR003439">
    <property type="entry name" value="ABC_transporter-like_ATP-bd"/>
</dbReference>
<dbReference type="PROSITE" id="PS50893">
    <property type="entry name" value="ABC_TRANSPORTER_2"/>
    <property type="match status" value="1"/>
</dbReference>
<dbReference type="FunFam" id="3.40.50.300:FF:000665">
    <property type="entry name" value="ABC transporter A family member 2"/>
    <property type="match status" value="1"/>
</dbReference>
<dbReference type="GO" id="GO:0005524">
    <property type="term" value="F:ATP binding"/>
    <property type="evidence" value="ECO:0007669"/>
    <property type="project" value="UniProtKB-KW"/>
</dbReference>
<dbReference type="CDD" id="cd03263">
    <property type="entry name" value="ABC_subfamily_A"/>
    <property type="match status" value="1"/>
</dbReference>
<reference evidence="10" key="2">
    <citation type="submission" date="2017-05" db="UniProtKB">
        <authorList>
            <consortium name="EnsemblMetazoa"/>
        </authorList>
    </citation>
    <scope>IDENTIFICATION</scope>
</reference>
<reference evidence="11" key="1">
    <citation type="journal article" date="2010" name="Nature">
        <title>The Amphimedon queenslandica genome and the evolution of animal complexity.</title>
        <authorList>
            <person name="Srivastava M."/>
            <person name="Simakov O."/>
            <person name="Chapman J."/>
            <person name="Fahey B."/>
            <person name="Gauthier M.E."/>
            <person name="Mitros T."/>
            <person name="Richards G.S."/>
            <person name="Conaco C."/>
            <person name="Dacre M."/>
            <person name="Hellsten U."/>
            <person name="Larroux C."/>
            <person name="Putnam N.H."/>
            <person name="Stanke M."/>
            <person name="Adamska M."/>
            <person name="Darling A."/>
            <person name="Degnan S.M."/>
            <person name="Oakley T.H."/>
            <person name="Plachetzki D.C."/>
            <person name="Zhai Y."/>
            <person name="Adamski M."/>
            <person name="Calcino A."/>
            <person name="Cummins S.F."/>
            <person name="Goodstein D.M."/>
            <person name="Harris C."/>
            <person name="Jackson D.J."/>
            <person name="Leys S.P."/>
            <person name="Shu S."/>
            <person name="Woodcroft B.J."/>
            <person name="Vervoort M."/>
            <person name="Kosik K.S."/>
            <person name="Manning G."/>
            <person name="Degnan B.M."/>
            <person name="Rokhsar D.S."/>
        </authorList>
    </citation>
    <scope>NUCLEOTIDE SEQUENCE [LARGE SCALE GENOMIC DNA]</scope>
</reference>
<dbReference type="SMART" id="SM00382">
    <property type="entry name" value="AAA"/>
    <property type="match status" value="1"/>
</dbReference>
<protein>
    <recommendedName>
        <fullName evidence="9">ABC transporter domain-containing protein</fullName>
    </recommendedName>
</protein>
<dbReference type="Pfam" id="PF12698">
    <property type="entry name" value="ABC2_membrane_3"/>
    <property type="match status" value="1"/>
</dbReference>
<evidence type="ECO:0000256" key="7">
    <source>
        <dbReference type="ARBA" id="ARBA00023136"/>
    </source>
</evidence>
<keyword evidence="7 8" id="KW-0472">Membrane</keyword>
<feature type="transmembrane region" description="Helical" evidence="8">
    <location>
        <begin position="313"/>
        <end position="338"/>
    </location>
</feature>
<dbReference type="InterPro" id="IPR017871">
    <property type="entry name" value="ABC_transporter-like_CS"/>
</dbReference>